<evidence type="ECO:0000256" key="5">
    <source>
        <dbReference type="ARBA" id="ARBA00022723"/>
    </source>
</evidence>
<evidence type="ECO:0000256" key="2">
    <source>
        <dbReference type="ARBA" id="ARBA00011424"/>
    </source>
</evidence>
<dbReference type="Gene3D" id="3.20.20.60">
    <property type="entry name" value="Phosphoenolpyruvate-binding domains"/>
    <property type="match status" value="1"/>
</dbReference>
<dbReference type="CDD" id="cd06557">
    <property type="entry name" value="KPHMT-like"/>
    <property type="match status" value="1"/>
</dbReference>
<comment type="function">
    <text evidence="6">Catalyzes the reversible reaction in which hydroxymethyl group from 5,10-methylenetetrahydrofolate is transferred onto alpha-ketoisovalerate to form ketopantoate.</text>
</comment>
<comment type="catalytic activity">
    <reaction evidence="6">
        <text>(6R)-5,10-methylene-5,6,7,8-tetrahydrofolate + 3-methyl-2-oxobutanoate + H2O = 2-dehydropantoate + (6S)-5,6,7,8-tetrahydrofolate</text>
        <dbReference type="Rhea" id="RHEA:11824"/>
        <dbReference type="ChEBI" id="CHEBI:11561"/>
        <dbReference type="ChEBI" id="CHEBI:11851"/>
        <dbReference type="ChEBI" id="CHEBI:15377"/>
        <dbReference type="ChEBI" id="CHEBI:15636"/>
        <dbReference type="ChEBI" id="CHEBI:57453"/>
        <dbReference type="EC" id="2.1.2.11"/>
    </reaction>
</comment>
<proteinExistence type="inferred from homology"/>
<dbReference type="NCBIfam" id="TIGR00222">
    <property type="entry name" value="panB"/>
    <property type="match status" value="1"/>
</dbReference>
<accession>A0ABM9I7J8</accession>
<comment type="cofactor">
    <cofactor evidence="6">
        <name>Mg(2+)</name>
        <dbReference type="ChEBI" id="CHEBI:18420"/>
    </cofactor>
    <text evidence="6">Binds 1 Mg(2+) ion per subunit.</text>
</comment>
<dbReference type="Proteomes" id="UP001162030">
    <property type="component" value="Chromosome"/>
</dbReference>
<dbReference type="SUPFAM" id="SSF51621">
    <property type="entry name" value="Phosphoenolpyruvate/pyruvate domain"/>
    <property type="match status" value="1"/>
</dbReference>
<feature type="binding site" evidence="6">
    <location>
        <position position="88"/>
    </location>
    <ligand>
        <name>3-methyl-2-oxobutanoate</name>
        <dbReference type="ChEBI" id="CHEBI:11851"/>
    </ligand>
</feature>
<protein>
    <recommendedName>
        <fullName evidence="6">3-methyl-2-oxobutanoate hydroxymethyltransferase</fullName>
        <ecNumber evidence="6">2.1.2.11</ecNumber>
    </recommendedName>
    <alternativeName>
        <fullName evidence="6">Ketopantoate hydroxymethyltransferase</fullName>
        <shortName evidence="6">KPHMT</shortName>
    </alternativeName>
</protein>
<dbReference type="InterPro" id="IPR040442">
    <property type="entry name" value="Pyrv_kinase-like_dom_sf"/>
</dbReference>
<dbReference type="Pfam" id="PF02548">
    <property type="entry name" value="Pantoate_transf"/>
    <property type="match status" value="1"/>
</dbReference>
<dbReference type="HAMAP" id="MF_00156">
    <property type="entry name" value="PanB"/>
    <property type="match status" value="1"/>
</dbReference>
<feature type="binding site" evidence="6">
    <location>
        <position position="49"/>
    </location>
    <ligand>
        <name>Mg(2+)</name>
        <dbReference type="ChEBI" id="CHEBI:18420"/>
    </ligand>
</feature>
<comment type="subcellular location">
    <subcellularLocation>
        <location evidence="6">Cytoplasm</location>
    </subcellularLocation>
</comment>
<dbReference type="PANTHER" id="PTHR20881">
    <property type="entry name" value="3-METHYL-2-OXOBUTANOATE HYDROXYMETHYLTRANSFERASE"/>
    <property type="match status" value="1"/>
</dbReference>
<comment type="subunit">
    <text evidence="2 6">Homodecamer; pentamer of dimers.</text>
</comment>
<organism evidence="7 8">
    <name type="scientific">Methylocaldum szegediense</name>
    <dbReference type="NCBI Taxonomy" id="73780"/>
    <lineage>
        <taxon>Bacteria</taxon>
        <taxon>Pseudomonadati</taxon>
        <taxon>Pseudomonadota</taxon>
        <taxon>Gammaproteobacteria</taxon>
        <taxon>Methylococcales</taxon>
        <taxon>Methylococcaceae</taxon>
        <taxon>Methylocaldum</taxon>
    </lineage>
</organism>
<keyword evidence="4 6" id="KW-0808">Transferase</keyword>
<evidence type="ECO:0000313" key="7">
    <source>
        <dbReference type="EMBL" id="CAI8940203.1"/>
    </source>
</evidence>
<evidence type="ECO:0000256" key="1">
    <source>
        <dbReference type="ARBA" id="ARBA00008676"/>
    </source>
</evidence>
<reference evidence="7 8" key="1">
    <citation type="submission" date="2023-03" db="EMBL/GenBank/DDBJ databases">
        <authorList>
            <person name="Pearce D."/>
        </authorList>
    </citation>
    <scope>NUCLEOTIDE SEQUENCE [LARGE SCALE GENOMIC DNA]</scope>
    <source>
        <strain evidence="7">Msz</strain>
    </source>
</reference>
<dbReference type="InterPro" id="IPR015813">
    <property type="entry name" value="Pyrv/PenolPyrv_kinase-like_dom"/>
</dbReference>
<dbReference type="PANTHER" id="PTHR20881:SF0">
    <property type="entry name" value="3-METHYL-2-OXOBUTANOATE HYDROXYMETHYLTRANSFERASE"/>
    <property type="match status" value="1"/>
</dbReference>
<dbReference type="RefSeq" id="WP_084161761.1">
    <property type="nucleotide sequence ID" value="NZ_OX458333.1"/>
</dbReference>
<dbReference type="EMBL" id="OX458333">
    <property type="protein sequence ID" value="CAI8940203.1"/>
    <property type="molecule type" value="Genomic_DNA"/>
</dbReference>
<keyword evidence="8" id="KW-1185">Reference proteome</keyword>
<dbReference type="NCBIfam" id="NF001452">
    <property type="entry name" value="PRK00311.1"/>
    <property type="match status" value="1"/>
</dbReference>
<evidence type="ECO:0000313" key="8">
    <source>
        <dbReference type="Proteomes" id="UP001162030"/>
    </source>
</evidence>
<feature type="active site" description="Proton acceptor" evidence="6">
    <location>
        <position position="185"/>
    </location>
</feature>
<evidence type="ECO:0000256" key="6">
    <source>
        <dbReference type="HAMAP-Rule" id="MF_00156"/>
    </source>
</evidence>
<comment type="similarity">
    <text evidence="1 6">Belongs to the PanB family.</text>
</comment>
<keyword evidence="5 6" id="KW-0479">Metal-binding</keyword>
<dbReference type="EC" id="2.1.2.11" evidence="6"/>
<keyword evidence="6" id="KW-0460">Magnesium</keyword>
<feature type="binding site" evidence="6">
    <location>
        <position position="118"/>
    </location>
    <ligand>
        <name>Mg(2+)</name>
        <dbReference type="ChEBI" id="CHEBI:18420"/>
    </ligand>
</feature>
<feature type="binding site" evidence="6">
    <location>
        <begin position="49"/>
        <end position="50"/>
    </location>
    <ligand>
        <name>3-methyl-2-oxobutanoate</name>
        <dbReference type="ChEBI" id="CHEBI:11851"/>
    </ligand>
</feature>
<comment type="pathway">
    <text evidence="6">Cofactor biosynthesis; (R)-pantothenate biosynthesis; (R)-pantoate from 3-methyl-2-oxobutanoate: step 1/2.</text>
</comment>
<dbReference type="InterPro" id="IPR003700">
    <property type="entry name" value="Pantoate_hydroxy_MeTrfase"/>
</dbReference>
<keyword evidence="6" id="KW-0963">Cytoplasm</keyword>
<evidence type="ECO:0000256" key="4">
    <source>
        <dbReference type="ARBA" id="ARBA00022679"/>
    </source>
</evidence>
<sequence>MPDALKALTIPDLAEMKANDKKIVALTAYDASFARILDEAGVDLVLVGDSLGMVVQGQPTTLPVTLSDMVYHTRCAARGVRRAILAVDMPFASYSGPAQAIDSAARLIRAGAHMVKLEGGQKRAETVRALVEQSIPVCGHLGLLPQSVHQVGGYLVQGKDEKAAQAILQDAIVLQEAGASLLVLECVPATLAAEITAALDIPTIGIGAGPDCSGQILVLYDMLGITPGKRPRFSRNFLQGVEDIPSAIRAYVEDVRAGRFPTSEHSF</sequence>
<dbReference type="PIRSF" id="PIRSF000388">
    <property type="entry name" value="Pantoate_hydroxy_MeTrfase"/>
    <property type="match status" value="1"/>
</dbReference>
<gene>
    <name evidence="6 7" type="primary">panB</name>
    <name evidence="7" type="ORF">MSZNOR_4223</name>
</gene>
<evidence type="ECO:0000256" key="3">
    <source>
        <dbReference type="ARBA" id="ARBA00022655"/>
    </source>
</evidence>
<dbReference type="GO" id="GO:0003864">
    <property type="term" value="F:3-methyl-2-oxobutanoate hydroxymethyltransferase activity"/>
    <property type="evidence" value="ECO:0007669"/>
    <property type="project" value="UniProtKB-EC"/>
</dbReference>
<name>A0ABM9I7J8_9GAMM</name>
<feature type="binding site" evidence="6">
    <location>
        <position position="88"/>
    </location>
    <ligand>
        <name>Mg(2+)</name>
        <dbReference type="ChEBI" id="CHEBI:18420"/>
    </ligand>
</feature>
<feature type="binding site" evidence="6">
    <location>
        <position position="116"/>
    </location>
    <ligand>
        <name>3-methyl-2-oxobutanoate</name>
        <dbReference type="ChEBI" id="CHEBI:11851"/>
    </ligand>
</feature>
<keyword evidence="3 6" id="KW-0566">Pantothenate biosynthesis</keyword>